<dbReference type="AlphaFoldDB" id="A0A6S7IV45"/>
<evidence type="ECO:0000313" key="10">
    <source>
        <dbReference type="Proteomes" id="UP001152795"/>
    </source>
</evidence>
<dbReference type="Proteomes" id="UP001152795">
    <property type="component" value="Unassembled WGS sequence"/>
</dbReference>
<keyword evidence="5" id="KW-0378">Hydrolase</keyword>
<protein>
    <submittedName>
        <fullName evidence="9">Uncharacterized protein</fullName>
    </submittedName>
</protein>
<dbReference type="Pfam" id="PF17917">
    <property type="entry name" value="RT_RNaseH"/>
    <property type="match status" value="1"/>
</dbReference>
<keyword evidence="3" id="KW-0540">Nuclease</keyword>
<gene>
    <name evidence="9" type="ORF">PACLA_8A001195</name>
</gene>
<proteinExistence type="predicted"/>
<evidence type="ECO:0000259" key="7">
    <source>
        <dbReference type="Pfam" id="PF00078"/>
    </source>
</evidence>
<feature type="non-terminal residue" evidence="9">
    <location>
        <position position="1"/>
    </location>
</feature>
<dbReference type="GO" id="GO:0004519">
    <property type="term" value="F:endonuclease activity"/>
    <property type="evidence" value="ECO:0007669"/>
    <property type="project" value="UniProtKB-KW"/>
</dbReference>
<dbReference type="Pfam" id="PF00078">
    <property type="entry name" value="RVT_1"/>
    <property type="match status" value="1"/>
</dbReference>
<evidence type="ECO:0000259" key="8">
    <source>
        <dbReference type="Pfam" id="PF17917"/>
    </source>
</evidence>
<keyword evidence="2" id="KW-0548">Nucleotidyltransferase</keyword>
<evidence type="ECO:0000256" key="5">
    <source>
        <dbReference type="ARBA" id="ARBA00022801"/>
    </source>
</evidence>
<evidence type="ECO:0000256" key="4">
    <source>
        <dbReference type="ARBA" id="ARBA00022759"/>
    </source>
</evidence>
<evidence type="ECO:0000256" key="2">
    <source>
        <dbReference type="ARBA" id="ARBA00022695"/>
    </source>
</evidence>
<reference evidence="9" key="1">
    <citation type="submission" date="2020-04" db="EMBL/GenBank/DDBJ databases">
        <authorList>
            <person name="Alioto T."/>
            <person name="Alioto T."/>
            <person name="Gomez Garrido J."/>
        </authorList>
    </citation>
    <scope>NUCLEOTIDE SEQUENCE</scope>
    <source>
        <strain evidence="9">A484AB</strain>
    </source>
</reference>
<organism evidence="9 10">
    <name type="scientific">Paramuricea clavata</name>
    <name type="common">Red gorgonian</name>
    <name type="synonym">Violescent sea-whip</name>
    <dbReference type="NCBI Taxonomy" id="317549"/>
    <lineage>
        <taxon>Eukaryota</taxon>
        <taxon>Metazoa</taxon>
        <taxon>Cnidaria</taxon>
        <taxon>Anthozoa</taxon>
        <taxon>Octocorallia</taxon>
        <taxon>Malacalcyonacea</taxon>
        <taxon>Plexauridae</taxon>
        <taxon>Paramuricea</taxon>
    </lineage>
</organism>
<feature type="domain" description="Reverse transcriptase RNase H-like" evidence="8">
    <location>
        <begin position="395"/>
        <end position="498"/>
    </location>
</feature>
<keyword evidence="4" id="KW-0255">Endonuclease</keyword>
<dbReference type="GO" id="GO:0016787">
    <property type="term" value="F:hydrolase activity"/>
    <property type="evidence" value="ECO:0007669"/>
    <property type="project" value="UniProtKB-KW"/>
</dbReference>
<dbReference type="FunFam" id="3.10.20.370:FF:000001">
    <property type="entry name" value="Retrovirus-related Pol polyprotein from transposon 17.6-like protein"/>
    <property type="match status" value="1"/>
</dbReference>
<evidence type="ECO:0000256" key="1">
    <source>
        <dbReference type="ARBA" id="ARBA00022679"/>
    </source>
</evidence>
<sequence length="589" mass="67736">MEKHFPKNVIKNISELINGELDLTAANGTRIGSEVGRKVKQRKRRTVTATQSQVNAMTKETRERDNTNDDQFLPEVDLSGLTERQRQVVTNMLKEECHSFARNDEDIGYIKDLELEINLTTNEPVQKNYVSVPRPLYPEVKQCIEDLLNNEFIRESKSAYSSPVVCIRKKDGTLRLCVDYRELNRKTVPDRHPIPRVQETLDSLGSNAWFSVLDQGELRDEIAIPYSHDVIVFSRTFDEHVEHLRTVLRRLREHSVKLKRRKCKLFKREVTFLGRVVSKDGYRMDPENINAVASLKNNIPHTIGDLRKMLGLLSYYRRYVSNFARKAKPLYDLVTQAATTDPCHDQENGNKNTRKEGKVPSSFKIAWTEIHQTVLEKLIDHLIIPLVLAYPIWHYQKPYIVHIDASKDGLGAVLYQEQEETMRVIAYASRSLTNVEKNYHLHAEKLEFLALKWAIADHFRDYLYYAPEFTDNNPLTYVLTSAGLNATGLRWIGELADFKFNICYRPGKLNGDANALSRMPMNIDDYMNACSEEVNRDAFQATVCGAKVQVEQFQTPLLFPPDITRADVSLNQASIDLKTAQNDDADIDR</sequence>
<dbReference type="CDD" id="cd01647">
    <property type="entry name" value="RT_LTR"/>
    <property type="match status" value="1"/>
</dbReference>
<dbReference type="Gene3D" id="3.10.10.10">
    <property type="entry name" value="HIV Type 1 Reverse Transcriptase, subunit A, domain 1"/>
    <property type="match status" value="1"/>
</dbReference>
<keyword evidence="1" id="KW-0808">Transferase</keyword>
<keyword evidence="6" id="KW-0695">RNA-directed DNA polymerase</keyword>
<dbReference type="Gene3D" id="3.30.70.270">
    <property type="match status" value="3"/>
</dbReference>
<evidence type="ECO:0000256" key="3">
    <source>
        <dbReference type="ARBA" id="ARBA00022722"/>
    </source>
</evidence>
<dbReference type="PANTHER" id="PTHR37984">
    <property type="entry name" value="PROTEIN CBG26694"/>
    <property type="match status" value="1"/>
</dbReference>
<dbReference type="CDD" id="cd09274">
    <property type="entry name" value="RNase_HI_RT_Ty3"/>
    <property type="match status" value="1"/>
</dbReference>
<dbReference type="InterPro" id="IPR050951">
    <property type="entry name" value="Retrovirus_Pol_polyprotein"/>
</dbReference>
<accession>A0A6S7IV45</accession>
<keyword evidence="10" id="KW-1185">Reference proteome</keyword>
<dbReference type="InterPro" id="IPR043128">
    <property type="entry name" value="Rev_trsase/Diguanyl_cyclase"/>
</dbReference>
<dbReference type="InterPro" id="IPR041373">
    <property type="entry name" value="RT_RNaseH"/>
</dbReference>
<dbReference type="InterPro" id="IPR043502">
    <property type="entry name" value="DNA/RNA_pol_sf"/>
</dbReference>
<dbReference type="InterPro" id="IPR000477">
    <property type="entry name" value="RT_dom"/>
</dbReference>
<name>A0A6S7IV45_PARCT</name>
<dbReference type="SUPFAM" id="SSF56672">
    <property type="entry name" value="DNA/RNA polymerases"/>
    <property type="match status" value="1"/>
</dbReference>
<evidence type="ECO:0000256" key="6">
    <source>
        <dbReference type="ARBA" id="ARBA00022918"/>
    </source>
</evidence>
<comment type="caution">
    <text evidence="9">The sequence shown here is derived from an EMBL/GenBank/DDBJ whole genome shotgun (WGS) entry which is preliminary data.</text>
</comment>
<dbReference type="Gene3D" id="3.10.20.370">
    <property type="match status" value="1"/>
</dbReference>
<feature type="domain" description="Reverse transcriptase" evidence="7">
    <location>
        <begin position="223"/>
        <end position="274"/>
    </location>
</feature>
<dbReference type="EMBL" id="CACRXK020006454">
    <property type="protein sequence ID" value="CAB4009442.1"/>
    <property type="molecule type" value="Genomic_DNA"/>
</dbReference>
<dbReference type="PANTHER" id="PTHR37984:SF5">
    <property type="entry name" value="PROTEIN NYNRIN-LIKE"/>
    <property type="match status" value="1"/>
</dbReference>
<dbReference type="GO" id="GO:0003964">
    <property type="term" value="F:RNA-directed DNA polymerase activity"/>
    <property type="evidence" value="ECO:0007669"/>
    <property type="project" value="UniProtKB-KW"/>
</dbReference>
<evidence type="ECO:0000313" key="9">
    <source>
        <dbReference type="EMBL" id="CAB4009442.1"/>
    </source>
</evidence>